<dbReference type="OrthoDB" id="2272416at2759"/>
<organism evidence="2 3">
    <name type="scientific">Cuscuta campestris</name>
    <dbReference type="NCBI Taxonomy" id="132261"/>
    <lineage>
        <taxon>Eukaryota</taxon>
        <taxon>Viridiplantae</taxon>
        <taxon>Streptophyta</taxon>
        <taxon>Embryophyta</taxon>
        <taxon>Tracheophyta</taxon>
        <taxon>Spermatophyta</taxon>
        <taxon>Magnoliopsida</taxon>
        <taxon>eudicotyledons</taxon>
        <taxon>Gunneridae</taxon>
        <taxon>Pentapetalae</taxon>
        <taxon>asterids</taxon>
        <taxon>lamiids</taxon>
        <taxon>Solanales</taxon>
        <taxon>Convolvulaceae</taxon>
        <taxon>Cuscuteae</taxon>
        <taxon>Cuscuta</taxon>
        <taxon>Cuscuta subgen. Grammica</taxon>
        <taxon>Cuscuta sect. Cleistogrammica</taxon>
    </lineage>
</organism>
<evidence type="ECO:0000313" key="3">
    <source>
        <dbReference type="Proteomes" id="UP000595140"/>
    </source>
</evidence>
<dbReference type="Pfam" id="PF03732">
    <property type="entry name" value="Retrotrans_gag"/>
    <property type="match status" value="1"/>
</dbReference>
<reference evidence="2 3" key="1">
    <citation type="submission" date="2018-04" db="EMBL/GenBank/DDBJ databases">
        <authorList>
            <person name="Vogel A."/>
        </authorList>
    </citation>
    <scope>NUCLEOTIDE SEQUENCE [LARGE SCALE GENOMIC DNA]</scope>
</reference>
<evidence type="ECO:0000259" key="1">
    <source>
        <dbReference type="Pfam" id="PF03732"/>
    </source>
</evidence>
<dbReference type="EMBL" id="OOIL02006740">
    <property type="protein sequence ID" value="VFR01260.1"/>
    <property type="molecule type" value="Genomic_DNA"/>
</dbReference>
<keyword evidence="3" id="KW-1185">Reference proteome</keyword>
<feature type="domain" description="Retrotransposon gag" evidence="1">
    <location>
        <begin position="19"/>
        <end position="87"/>
    </location>
</feature>
<name>A0A484NJR5_9ASTE</name>
<proteinExistence type="predicted"/>
<protein>
    <recommendedName>
        <fullName evidence="1">Retrotransposon gag domain-containing protein</fullName>
    </recommendedName>
</protein>
<dbReference type="Proteomes" id="UP000595140">
    <property type="component" value="Unassembled WGS sequence"/>
</dbReference>
<sequence length="90" mass="10852">MSQTSTHGQENPHVEREHDTAYDWWKRMRANIPELEPWAIFDPLFKAEYVPQNYVEAKHEEFMMSTQEKLTLLEYCQQFDELAEFAKDLI</sequence>
<gene>
    <name evidence="2" type="ORF">CCAM_LOCUS43035</name>
</gene>
<accession>A0A484NJR5</accession>
<dbReference type="AlphaFoldDB" id="A0A484NJR5"/>
<evidence type="ECO:0000313" key="2">
    <source>
        <dbReference type="EMBL" id="VFR01260.1"/>
    </source>
</evidence>
<dbReference type="InterPro" id="IPR005162">
    <property type="entry name" value="Retrotrans_gag_dom"/>
</dbReference>